<proteinExistence type="predicted"/>
<evidence type="ECO:0000313" key="1">
    <source>
        <dbReference type="EMBL" id="RPB29932.1"/>
    </source>
</evidence>
<name>A0A3N4MCP2_9PEZI</name>
<accession>A0A3N4MCP2</accession>
<dbReference type="EMBL" id="ML121527">
    <property type="protein sequence ID" value="RPB29932.1"/>
    <property type="molecule type" value="Genomic_DNA"/>
</dbReference>
<gene>
    <name evidence="1" type="ORF">L211DRAFT_844829</name>
</gene>
<evidence type="ECO:0000313" key="2">
    <source>
        <dbReference type="Proteomes" id="UP000267821"/>
    </source>
</evidence>
<dbReference type="Proteomes" id="UP000267821">
    <property type="component" value="Unassembled WGS sequence"/>
</dbReference>
<dbReference type="InParanoid" id="A0A3N4MCP2"/>
<protein>
    <submittedName>
        <fullName evidence="1">Uncharacterized protein</fullName>
    </submittedName>
</protein>
<keyword evidence="2" id="KW-1185">Reference proteome</keyword>
<sequence length="102" mass="11381">MTRVKPSTLENCFEASQVKIHGHFPLLLNDDNIQEVEDDVLDCIRVAGLHLSQSAFRTLFILPVTETVEDPVSDIENGILKTYLLNEADEPEAEILLPGFTS</sequence>
<organism evidence="1 2">
    <name type="scientific">Terfezia boudieri ATCC MYA-4762</name>
    <dbReference type="NCBI Taxonomy" id="1051890"/>
    <lineage>
        <taxon>Eukaryota</taxon>
        <taxon>Fungi</taxon>
        <taxon>Dikarya</taxon>
        <taxon>Ascomycota</taxon>
        <taxon>Pezizomycotina</taxon>
        <taxon>Pezizomycetes</taxon>
        <taxon>Pezizales</taxon>
        <taxon>Pezizaceae</taxon>
        <taxon>Terfezia</taxon>
    </lineage>
</organism>
<dbReference type="AlphaFoldDB" id="A0A3N4MCP2"/>
<reference evidence="1 2" key="1">
    <citation type="journal article" date="2018" name="Nat. Ecol. Evol.">
        <title>Pezizomycetes genomes reveal the molecular basis of ectomycorrhizal truffle lifestyle.</title>
        <authorList>
            <person name="Murat C."/>
            <person name="Payen T."/>
            <person name="Noel B."/>
            <person name="Kuo A."/>
            <person name="Morin E."/>
            <person name="Chen J."/>
            <person name="Kohler A."/>
            <person name="Krizsan K."/>
            <person name="Balestrini R."/>
            <person name="Da Silva C."/>
            <person name="Montanini B."/>
            <person name="Hainaut M."/>
            <person name="Levati E."/>
            <person name="Barry K.W."/>
            <person name="Belfiori B."/>
            <person name="Cichocki N."/>
            <person name="Clum A."/>
            <person name="Dockter R.B."/>
            <person name="Fauchery L."/>
            <person name="Guy J."/>
            <person name="Iotti M."/>
            <person name="Le Tacon F."/>
            <person name="Lindquist E.A."/>
            <person name="Lipzen A."/>
            <person name="Malagnac F."/>
            <person name="Mello A."/>
            <person name="Molinier V."/>
            <person name="Miyauchi S."/>
            <person name="Poulain J."/>
            <person name="Riccioni C."/>
            <person name="Rubini A."/>
            <person name="Sitrit Y."/>
            <person name="Splivallo R."/>
            <person name="Traeger S."/>
            <person name="Wang M."/>
            <person name="Zifcakova L."/>
            <person name="Wipf D."/>
            <person name="Zambonelli A."/>
            <person name="Paolocci F."/>
            <person name="Nowrousian M."/>
            <person name="Ottonello S."/>
            <person name="Baldrian P."/>
            <person name="Spatafora J.W."/>
            <person name="Henrissat B."/>
            <person name="Nagy L.G."/>
            <person name="Aury J.M."/>
            <person name="Wincker P."/>
            <person name="Grigoriev I.V."/>
            <person name="Bonfante P."/>
            <person name="Martin F.M."/>
        </authorList>
    </citation>
    <scope>NUCLEOTIDE SEQUENCE [LARGE SCALE GENOMIC DNA]</scope>
    <source>
        <strain evidence="1 2">ATCC MYA-4762</strain>
    </source>
</reference>